<feature type="non-terminal residue" evidence="2">
    <location>
        <position position="1"/>
    </location>
</feature>
<dbReference type="AlphaFoldDB" id="A0AAW2SV49"/>
<dbReference type="PROSITE" id="PS50994">
    <property type="entry name" value="INTEGRASE"/>
    <property type="match status" value="1"/>
</dbReference>
<name>A0AAW2SV49_9LAMI</name>
<accession>A0AAW2SV49</accession>
<evidence type="ECO:0000313" key="2">
    <source>
        <dbReference type="EMBL" id="KAL0396429.1"/>
    </source>
</evidence>
<dbReference type="Gene3D" id="3.30.70.270">
    <property type="match status" value="1"/>
</dbReference>
<dbReference type="InterPro" id="IPR012337">
    <property type="entry name" value="RNaseH-like_sf"/>
</dbReference>
<reference evidence="2" key="2">
    <citation type="journal article" date="2024" name="Plant">
        <title>Genomic evolution and insights into agronomic trait innovations of Sesamum species.</title>
        <authorList>
            <person name="Miao H."/>
            <person name="Wang L."/>
            <person name="Qu L."/>
            <person name="Liu H."/>
            <person name="Sun Y."/>
            <person name="Le M."/>
            <person name="Wang Q."/>
            <person name="Wei S."/>
            <person name="Zheng Y."/>
            <person name="Lin W."/>
            <person name="Duan Y."/>
            <person name="Cao H."/>
            <person name="Xiong S."/>
            <person name="Wang X."/>
            <person name="Wei L."/>
            <person name="Li C."/>
            <person name="Ma Q."/>
            <person name="Ju M."/>
            <person name="Zhao R."/>
            <person name="Li G."/>
            <person name="Mu C."/>
            <person name="Tian Q."/>
            <person name="Mei H."/>
            <person name="Zhang T."/>
            <person name="Gao T."/>
            <person name="Zhang H."/>
        </authorList>
    </citation>
    <scope>NUCLEOTIDE SEQUENCE</scope>
    <source>
        <strain evidence="2">KEN8</strain>
    </source>
</reference>
<dbReference type="PANTHER" id="PTHR48475">
    <property type="entry name" value="RIBONUCLEASE H"/>
    <property type="match status" value="1"/>
</dbReference>
<dbReference type="InterPro" id="IPR043502">
    <property type="entry name" value="DNA/RNA_pol_sf"/>
</dbReference>
<gene>
    <name evidence="2" type="ORF">Scaly_0091300</name>
</gene>
<dbReference type="SUPFAM" id="SSF56672">
    <property type="entry name" value="DNA/RNA polymerases"/>
    <property type="match status" value="1"/>
</dbReference>
<evidence type="ECO:0000259" key="1">
    <source>
        <dbReference type="PROSITE" id="PS50994"/>
    </source>
</evidence>
<comment type="caution">
    <text evidence="2">The sequence shown here is derived from an EMBL/GenBank/DDBJ whole genome shotgun (WGS) entry which is preliminary data.</text>
</comment>
<dbReference type="GO" id="GO:0015074">
    <property type="term" value="P:DNA integration"/>
    <property type="evidence" value="ECO:0007669"/>
    <property type="project" value="InterPro"/>
</dbReference>
<feature type="domain" description="Integrase catalytic" evidence="1">
    <location>
        <begin position="223"/>
        <end position="387"/>
    </location>
</feature>
<dbReference type="SUPFAM" id="SSF53098">
    <property type="entry name" value="Ribonuclease H-like"/>
    <property type="match status" value="2"/>
</dbReference>
<dbReference type="Gene3D" id="3.10.10.10">
    <property type="entry name" value="HIV Type 1 Reverse Transcriptase, subunit A, domain 1"/>
    <property type="match status" value="1"/>
</dbReference>
<organism evidence="2">
    <name type="scientific">Sesamum calycinum</name>
    <dbReference type="NCBI Taxonomy" id="2727403"/>
    <lineage>
        <taxon>Eukaryota</taxon>
        <taxon>Viridiplantae</taxon>
        <taxon>Streptophyta</taxon>
        <taxon>Embryophyta</taxon>
        <taxon>Tracheophyta</taxon>
        <taxon>Spermatophyta</taxon>
        <taxon>Magnoliopsida</taxon>
        <taxon>eudicotyledons</taxon>
        <taxon>Gunneridae</taxon>
        <taxon>Pentapetalae</taxon>
        <taxon>asterids</taxon>
        <taxon>lamiids</taxon>
        <taxon>Lamiales</taxon>
        <taxon>Pedaliaceae</taxon>
        <taxon>Sesamum</taxon>
    </lineage>
</organism>
<proteinExistence type="predicted"/>
<dbReference type="EMBL" id="JACGWM010000001">
    <property type="protein sequence ID" value="KAL0396429.1"/>
    <property type="molecule type" value="Genomic_DNA"/>
</dbReference>
<dbReference type="InterPro" id="IPR036397">
    <property type="entry name" value="RNaseH_sf"/>
</dbReference>
<dbReference type="InterPro" id="IPR043128">
    <property type="entry name" value="Rev_trsase/Diguanyl_cyclase"/>
</dbReference>
<dbReference type="InterPro" id="IPR001584">
    <property type="entry name" value="Integrase_cat-core"/>
</dbReference>
<dbReference type="Gene3D" id="3.30.420.10">
    <property type="entry name" value="Ribonuclease H-like superfamily/Ribonuclease H"/>
    <property type="match status" value="3"/>
</dbReference>
<protein>
    <recommendedName>
        <fullName evidence="1">Integrase catalytic domain-containing protein</fullName>
    </recommendedName>
</protein>
<sequence>SFPPPRIDILVDSTSGCEMLSFLDAYQGYNQIPLAPEDQEKASFVTDQGVFCYNVFFGKRDLSITCFKIRLAETWSDCGKEVKALLPISPSNRFDEPSFETALSEPKLSGRMVKWAVELSEYGIEFHPRPAIKAQVLADFVVELAYDEASISTPTWSLYVDGSSTSTGSGAGVALESPQGDKFEYAIKLDFPSSNNEAEYEAFLAGARDEKMAKYFSKAKNMLGKFEEASVVQVSRANNATADQLAKLASSMAAIRSRKITFISSERAAIEDRKRKGGDQVPLEEHRVPFGIPRAIISDNGTQFSGNKLKEWCKGLAIKQFFTSVSNPQANGQTEVTNRTILQHLKTRLGTAKGAWVDELPSVLWAYRTTPRTTTGETPFSLSYGTDAVAPAEVGELNWRVKHYDLEANEQG</sequence>
<dbReference type="PANTHER" id="PTHR48475:SF2">
    <property type="entry name" value="RIBONUCLEASE H"/>
    <property type="match status" value="1"/>
</dbReference>
<dbReference type="CDD" id="cd09279">
    <property type="entry name" value="RNase_HI_like"/>
    <property type="match status" value="1"/>
</dbReference>
<reference evidence="2" key="1">
    <citation type="submission" date="2020-06" db="EMBL/GenBank/DDBJ databases">
        <authorList>
            <person name="Li T."/>
            <person name="Hu X."/>
            <person name="Zhang T."/>
            <person name="Song X."/>
            <person name="Zhang H."/>
            <person name="Dai N."/>
            <person name="Sheng W."/>
            <person name="Hou X."/>
            <person name="Wei L."/>
        </authorList>
    </citation>
    <scope>NUCLEOTIDE SEQUENCE</scope>
    <source>
        <strain evidence="2">KEN8</strain>
        <tissue evidence="2">Leaf</tissue>
    </source>
</reference>
<dbReference type="GO" id="GO:0003676">
    <property type="term" value="F:nucleic acid binding"/>
    <property type="evidence" value="ECO:0007669"/>
    <property type="project" value="InterPro"/>
</dbReference>